<keyword evidence="1" id="KW-0472">Membrane</keyword>
<evidence type="ECO:0000256" key="1">
    <source>
        <dbReference type="SAM" id="Phobius"/>
    </source>
</evidence>
<reference evidence="3" key="1">
    <citation type="submission" date="2023-07" db="EMBL/GenBank/DDBJ databases">
        <authorList>
            <person name="Yue Y."/>
        </authorList>
    </citation>
    <scope>NUCLEOTIDE SEQUENCE [LARGE SCALE GENOMIC DNA]</scope>
    <source>
        <strain evidence="3">D23</strain>
    </source>
</reference>
<dbReference type="InterPro" id="IPR045749">
    <property type="entry name" value="DUF6090"/>
</dbReference>
<gene>
    <name evidence="2" type="ORF">LBU54_14470</name>
</gene>
<proteinExistence type="predicted"/>
<dbReference type="EMBL" id="JAIUJR010000012">
    <property type="protein sequence ID" value="MCA0133799.1"/>
    <property type="molecule type" value="Genomic_DNA"/>
</dbReference>
<protein>
    <submittedName>
        <fullName evidence="2">Uncharacterized protein</fullName>
    </submittedName>
</protein>
<accession>A0ABS7XWG2</accession>
<dbReference type="Proteomes" id="UP001198901">
    <property type="component" value="Unassembled WGS sequence"/>
</dbReference>
<keyword evidence="1" id="KW-0812">Transmembrane</keyword>
<comment type="caution">
    <text evidence="2">The sequence shown here is derived from an EMBL/GenBank/DDBJ whole genome shotgun (WGS) entry which is preliminary data.</text>
</comment>
<sequence>MIKFFRQIRYNFLKENNMGKYLKYAIGEIILVVIGILIALQVNNSNENRKKKVQERVFLEQLHDDFEANQEAISSYKMLYDINRKHLDVILRHTGPKVEVPPAAVFDSIQSLNSPQVELLYATNDTQSGLSFDLLSNSTLKQTIKQFPIVFKLYQSDEAELNELLLQQRKIHQRYVPLTAMMKRRYKQEHFKVDSLGLIRDMQFQNITADRLWVSNAAERRFVQVETYNDSIVKLIETELKKYD</sequence>
<evidence type="ECO:0000313" key="2">
    <source>
        <dbReference type="EMBL" id="MCA0133799.1"/>
    </source>
</evidence>
<organism evidence="2 3">
    <name type="scientific">Winogradskyella alexanderae</name>
    <dbReference type="NCBI Taxonomy" id="2877123"/>
    <lineage>
        <taxon>Bacteria</taxon>
        <taxon>Pseudomonadati</taxon>
        <taxon>Bacteroidota</taxon>
        <taxon>Flavobacteriia</taxon>
        <taxon>Flavobacteriales</taxon>
        <taxon>Flavobacteriaceae</taxon>
        <taxon>Winogradskyella</taxon>
    </lineage>
</organism>
<feature type="transmembrane region" description="Helical" evidence="1">
    <location>
        <begin position="21"/>
        <end position="42"/>
    </location>
</feature>
<dbReference type="Pfam" id="PF19578">
    <property type="entry name" value="DUF6090"/>
    <property type="match status" value="1"/>
</dbReference>
<keyword evidence="1" id="KW-1133">Transmembrane helix</keyword>
<keyword evidence="3" id="KW-1185">Reference proteome</keyword>
<dbReference type="RefSeq" id="WP_224531605.1">
    <property type="nucleotide sequence ID" value="NZ_JAIUJR010000012.1"/>
</dbReference>
<name>A0ABS7XWG2_9FLAO</name>
<evidence type="ECO:0000313" key="3">
    <source>
        <dbReference type="Proteomes" id="UP001198901"/>
    </source>
</evidence>